<dbReference type="SUPFAM" id="SSF54523">
    <property type="entry name" value="Pili subunits"/>
    <property type="match status" value="1"/>
</dbReference>
<keyword evidence="6 9" id="KW-0812">Transmembrane</keyword>
<gene>
    <name evidence="11" type="ORF">SAMN04487965_0143</name>
</gene>
<keyword evidence="4 9" id="KW-0488">Methylation</keyword>
<evidence type="ECO:0000256" key="3">
    <source>
        <dbReference type="ARBA" id="ARBA00022475"/>
    </source>
</evidence>
<evidence type="ECO:0000259" key="10">
    <source>
        <dbReference type="Pfam" id="PF02501"/>
    </source>
</evidence>
<dbReference type="InterPro" id="IPR002416">
    <property type="entry name" value="T2SS_protein-GspH"/>
</dbReference>
<evidence type="ECO:0000256" key="4">
    <source>
        <dbReference type="ARBA" id="ARBA00022481"/>
    </source>
</evidence>
<dbReference type="Pfam" id="PF02501">
    <property type="entry name" value="T2SSI"/>
    <property type="match status" value="1"/>
</dbReference>
<comment type="subunit">
    <text evidence="9">Type II secretion is composed of four main components: the outer membrane complex, the inner membrane complex, the cytoplasmic secretion ATPase and the periplasm-spanning pseudopilus.</text>
</comment>
<dbReference type="PANTHER" id="PTHR38779">
    <property type="entry name" value="TYPE II SECRETION SYSTEM PROTEIN I-RELATED"/>
    <property type="match status" value="1"/>
</dbReference>
<dbReference type="OrthoDB" id="6121517at2"/>
<dbReference type="InterPro" id="IPR003413">
    <property type="entry name" value="T2SS_GspI_C"/>
</dbReference>
<comment type="similarity">
    <text evidence="2 9">Belongs to the GSP I family.</text>
</comment>
<organism evidence="11 12">
    <name type="scientific">Microbulbifer donghaiensis</name>
    <dbReference type="NCBI Taxonomy" id="494016"/>
    <lineage>
        <taxon>Bacteria</taxon>
        <taxon>Pseudomonadati</taxon>
        <taxon>Pseudomonadota</taxon>
        <taxon>Gammaproteobacteria</taxon>
        <taxon>Cellvibrionales</taxon>
        <taxon>Microbulbiferaceae</taxon>
        <taxon>Microbulbifer</taxon>
    </lineage>
</organism>
<dbReference type="AlphaFoldDB" id="A0A1M4UF95"/>
<evidence type="ECO:0000256" key="9">
    <source>
        <dbReference type="RuleBase" id="RU368030"/>
    </source>
</evidence>
<dbReference type="GO" id="GO:0005886">
    <property type="term" value="C:plasma membrane"/>
    <property type="evidence" value="ECO:0007669"/>
    <property type="project" value="UniProtKB-SubCell"/>
</dbReference>
<feature type="domain" description="Type II secretion system protein GspI C-terminal" evidence="10">
    <location>
        <begin position="94"/>
        <end position="170"/>
    </location>
</feature>
<protein>
    <recommendedName>
        <fullName evidence="9">Type II secretion system protein I</fullName>
        <shortName evidence="9">T2SS minor pseudopilin I</shortName>
    </recommendedName>
</protein>
<dbReference type="STRING" id="494016.SAMN04487965_0143"/>
<evidence type="ECO:0000256" key="6">
    <source>
        <dbReference type="ARBA" id="ARBA00022692"/>
    </source>
</evidence>
<evidence type="ECO:0000256" key="8">
    <source>
        <dbReference type="ARBA" id="ARBA00023136"/>
    </source>
</evidence>
<comment type="function">
    <text evidence="9">Component of the type II secretion system required for the energy-dependent secretion of extracellular factors such as proteases and toxins from the periplasm.</text>
</comment>
<dbReference type="NCBIfam" id="TIGR01707">
    <property type="entry name" value="gspI"/>
    <property type="match status" value="1"/>
</dbReference>
<comment type="PTM">
    <text evidence="9">Cleaved by prepilin peptidase.</text>
</comment>
<comment type="subcellular location">
    <subcellularLocation>
        <location evidence="1 9">Cell inner membrane</location>
        <topology evidence="1 9">Single-pass membrane protein</topology>
    </subcellularLocation>
</comment>
<dbReference type="Gene3D" id="3.30.1300.30">
    <property type="entry name" value="GSPII I/J protein-like"/>
    <property type="match status" value="1"/>
</dbReference>
<dbReference type="NCBIfam" id="TIGR02532">
    <property type="entry name" value="IV_pilin_GFxxxE"/>
    <property type="match status" value="1"/>
</dbReference>
<dbReference type="PRINTS" id="PR00885">
    <property type="entry name" value="BCTERIALGSPH"/>
</dbReference>
<dbReference type="GO" id="GO:0015628">
    <property type="term" value="P:protein secretion by the type II secretion system"/>
    <property type="evidence" value="ECO:0007669"/>
    <property type="project" value="UniProtKB-UniRule"/>
</dbReference>
<dbReference type="PANTHER" id="PTHR38779:SF2">
    <property type="entry name" value="TYPE II SECRETION SYSTEM PROTEIN I-RELATED"/>
    <property type="match status" value="1"/>
</dbReference>
<name>A0A1M4UF95_9GAMM</name>
<accession>A0A1M4UF95</accession>
<dbReference type="PROSITE" id="PS00409">
    <property type="entry name" value="PROKAR_NTER_METHYL"/>
    <property type="match status" value="1"/>
</dbReference>
<evidence type="ECO:0000313" key="11">
    <source>
        <dbReference type="EMBL" id="SHE55395.1"/>
    </source>
</evidence>
<dbReference type="EMBL" id="FQVA01000001">
    <property type="protein sequence ID" value="SHE55395.1"/>
    <property type="molecule type" value="Genomic_DNA"/>
</dbReference>
<dbReference type="InterPro" id="IPR045584">
    <property type="entry name" value="Pilin-like"/>
</dbReference>
<dbReference type="InterPro" id="IPR010052">
    <property type="entry name" value="T2SS_protein-GspI"/>
</dbReference>
<sequence length="174" mass="19629">MTIDLVIKYVPYIFDRRPQKAGGWPPRAAARSCWHFTGSRRPLPAAAHPCAAFSRCSQRGFTLVEVLVALVIFGVVAASVLKTMQDSVRQQAAMEERLAANWVAQQVLAEVRLRSPWPPLGEKSERVPFAEREWQVTARVEATREERMRHIIIEVARPDAENPTLTLDAWAAKE</sequence>
<evidence type="ECO:0000313" key="12">
    <source>
        <dbReference type="Proteomes" id="UP000184170"/>
    </source>
</evidence>
<keyword evidence="7 9" id="KW-1133">Transmembrane helix</keyword>
<evidence type="ECO:0000256" key="1">
    <source>
        <dbReference type="ARBA" id="ARBA00004377"/>
    </source>
</evidence>
<keyword evidence="12" id="KW-1185">Reference proteome</keyword>
<keyword evidence="8 9" id="KW-0472">Membrane</keyword>
<feature type="transmembrane region" description="Helical" evidence="9">
    <location>
        <begin position="61"/>
        <end position="81"/>
    </location>
</feature>
<evidence type="ECO:0000256" key="2">
    <source>
        <dbReference type="ARBA" id="ARBA00008358"/>
    </source>
</evidence>
<evidence type="ECO:0000256" key="7">
    <source>
        <dbReference type="ARBA" id="ARBA00022989"/>
    </source>
</evidence>
<evidence type="ECO:0000256" key="5">
    <source>
        <dbReference type="ARBA" id="ARBA00022519"/>
    </source>
</evidence>
<dbReference type="Pfam" id="PF07963">
    <property type="entry name" value="N_methyl"/>
    <property type="match status" value="1"/>
</dbReference>
<proteinExistence type="inferred from homology"/>
<keyword evidence="5 9" id="KW-0997">Cell inner membrane</keyword>
<keyword evidence="3" id="KW-1003">Cell membrane</keyword>
<reference evidence="12" key="1">
    <citation type="submission" date="2016-11" db="EMBL/GenBank/DDBJ databases">
        <authorList>
            <person name="Varghese N."/>
            <person name="Submissions S."/>
        </authorList>
    </citation>
    <scope>NUCLEOTIDE SEQUENCE [LARGE SCALE GENOMIC DNA]</scope>
    <source>
        <strain evidence="12">CGMCC 1.7063</strain>
    </source>
</reference>
<dbReference type="GO" id="GO:0015627">
    <property type="term" value="C:type II protein secretion system complex"/>
    <property type="evidence" value="ECO:0007669"/>
    <property type="project" value="UniProtKB-UniRule"/>
</dbReference>
<dbReference type="InterPro" id="IPR012902">
    <property type="entry name" value="N_methyl_site"/>
</dbReference>
<dbReference type="Proteomes" id="UP000184170">
    <property type="component" value="Unassembled WGS sequence"/>
</dbReference>